<dbReference type="OrthoDB" id="514248at2759"/>
<feature type="binding site" evidence="6">
    <location>
        <position position="123"/>
    </location>
    <ligand>
        <name>S-adenosyl-L-methionine</name>
        <dbReference type="ChEBI" id="CHEBI:59789"/>
    </ligand>
</feature>
<dbReference type="SUPFAM" id="SSF53335">
    <property type="entry name" value="S-adenosyl-L-methionine-dependent methyltransferases"/>
    <property type="match status" value="1"/>
</dbReference>
<keyword evidence="8" id="KW-1133">Transmembrane helix</keyword>
<dbReference type="PANTHER" id="PTHR13393:SF0">
    <property type="entry name" value="RNA N6-ADENOSINE-METHYLTRANSFERASE METTL16"/>
    <property type="match status" value="1"/>
</dbReference>
<accession>A0A087G238</accession>
<evidence type="ECO:0000256" key="3">
    <source>
        <dbReference type="ARBA" id="ARBA00022679"/>
    </source>
</evidence>
<keyword evidence="4 6" id="KW-0949">S-adenosyl-L-methionine</keyword>
<dbReference type="EC" id="2.1.1.-" evidence="5"/>
<feature type="binding site" evidence="6">
    <location>
        <position position="90"/>
    </location>
    <ligand>
        <name>S-adenosyl-L-methionine</name>
        <dbReference type="ChEBI" id="CHEBI:59789"/>
    </ligand>
</feature>
<comment type="similarity">
    <text evidence="1 5">Belongs to the methyltransferase superfamily. METTL16/RlmF family.</text>
</comment>
<dbReference type="GO" id="GO:0007623">
    <property type="term" value="P:circadian rhythm"/>
    <property type="evidence" value="ECO:0007669"/>
    <property type="project" value="EnsemblPlants"/>
</dbReference>
<evidence type="ECO:0000313" key="9">
    <source>
        <dbReference type="EMBL" id="KFK23940.1"/>
    </source>
</evidence>
<dbReference type="Proteomes" id="UP000029120">
    <property type="component" value="Unassembled WGS sequence"/>
</dbReference>
<name>A0A087G238_ARAAL</name>
<dbReference type="OMA" id="NEMHPRN"/>
<dbReference type="AlphaFoldDB" id="A0A087G238"/>
<dbReference type="GO" id="GO:0070475">
    <property type="term" value="P:rRNA base methylation"/>
    <property type="evidence" value="ECO:0007669"/>
    <property type="project" value="TreeGrafter"/>
</dbReference>
<feature type="transmembrane region" description="Helical" evidence="8">
    <location>
        <begin position="128"/>
        <end position="153"/>
    </location>
</feature>
<dbReference type="Gene3D" id="3.40.50.150">
    <property type="entry name" value="Vaccinia Virus protein VP39"/>
    <property type="match status" value="1"/>
</dbReference>
<dbReference type="InterPro" id="IPR029063">
    <property type="entry name" value="SAM-dependent_MTases_sf"/>
</dbReference>
<keyword evidence="10" id="KW-1185">Reference proteome</keyword>
<dbReference type="PANTHER" id="PTHR13393">
    <property type="entry name" value="SAM-DEPENDENT METHYLTRANSFERASE"/>
    <property type="match status" value="1"/>
</dbReference>
<dbReference type="Pfam" id="PF05971">
    <property type="entry name" value="Methyltransf_10"/>
    <property type="match status" value="2"/>
</dbReference>
<feature type="binding site" evidence="6">
    <location>
        <position position="174"/>
    </location>
    <ligand>
        <name>S-adenosyl-L-methionine</name>
        <dbReference type="ChEBI" id="CHEBI:59789"/>
    </ligand>
</feature>
<keyword evidence="8" id="KW-0472">Membrane</keyword>
<gene>
    <name evidence="9" type="ORF">AALP_AAs47289U000200</name>
</gene>
<evidence type="ECO:0000256" key="4">
    <source>
        <dbReference type="ARBA" id="ARBA00022691"/>
    </source>
</evidence>
<organism evidence="9 10">
    <name type="scientific">Arabis alpina</name>
    <name type="common">Alpine rock-cress</name>
    <dbReference type="NCBI Taxonomy" id="50452"/>
    <lineage>
        <taxon>Eukaryota</taxon>
        <taxon>Viridiplantae</taxon>
        <taxon>Streptophyta</taxon>
        <taxon>Embryophyta</taxon>
        <taxon>Tracheophyta</taxon>
        <taxon>Spermatophyta</taxon>
        <taxon>Magnoliopsida</taxon>
        <taxon>eudicotyledons</taxon>
        <taxon>Gunneridae</taxon>
        <taxon>Pentapetalae</taxon>
        <taxon>rosids</taxon>
        <taxon>malvids</taxon>
        <taxon>Brassicales</taxon>
        <taxon>Brassicaceae</taxon>
        <taxon>Arabideae</taxon>
        <taxon>Arabis</taxon>
    </lineage>
</organism>
<keyword evidence="8" id="KW-0812">Transmembrane</keyword>
<evidence type="ECO:0000256" key="7">
    <source>
        <dbReference type="SAM" id="MobiDB-lite"/>
    </source>
</evidence>
<reference evidence="10" key="1">
    <citation type="journal article" date="2015" name="Nat. Plants">
        <title>Genome expansion of Arabis alpina linked with retrotransposition and reduced symmetric DNA methylation.</title>
        <authorList>
            <person name="Willing E.M."/>
            <person name="Rawat V."/>
            <person name="Mandakova T."/>
            <person name="Maumus F."/>
            <person name="James G.V."/>
            <person name="Nordstroem K.J."/>
            <person name="Becker C."/>
            <person name="Warthmann N."/>
            <person name="Chica C."/>
            <person name="Szarzynska B."/>
            <person name="Zytnicki M."/>
            <person name="Albani M.C."/>
            <person name="Kiefer C."/>
            <person name="Bergonzi S."/>
            <person name="Castaings L."/>
            <person name="Mateos J.L."/>
            <person name="Berns M.C."/>
            <person name="Bujdoso N."/>
            <person name="Piofczyk T."/>
            <person name="de Lorenzo L."/>
            <person name="Barrero-Sicilia C."/>
            <person name="Mateos I."/>
            <person name="Piednoel M."/>
            <person name="Hagmann J."/>
            <person name="Chen-Min-Tao R."/>
            <person name="Iglesias-Fernandez R."/>
            <person name="Schuster S.C."/>
            <person name="Alonso-Blanco C."/>
            <person name="Roudier F."/>
            <person name="Carbonero P."/>
            <person name="Paz-Ares J."/>
            <person name="Davis S.J."/>
            <person name="Pecinka A."/>
            <person name="Quesneville H."/>
            <person name="Colot V."/>
            <person name="Lysak M.A."/>
            <person name="Weigel D."/>
            <person name="Coupland G."/>
            <person name="Schneeberger K."/>
        </authorList>
    </citation>
    <scope>NUCLEOTIDE SEQUENCE [LARGE SCALE GENOMIC DNA]</scope>
    <source>
        <strain evidence="10">cv. Pajares</strain>
    </source>
</reference>
<feature type="binding site" evidence="6">
    <location>
        <position position="267"/>
    </location>
    <ligand>
        <name>S-adenosyl-L-methionine</name>
        <dbReference type="ChEBI" id="CHEBI:59789"/>
    </ligand>
</feature>
<dbReference type="eggNOG" id="KOG2912">
    <property type="taxonomic scope" value="Eukaryota"/>
</dbReference>
<dbReference type="GO" id="GO:0005634">
    <property type="term" value="C:nucleus"/>
    <property type="evidence" value="ECO:0007669"/>
    <property type="project" value="EnsemblPlants"/>
</dbReference>
<dbReference type="GO" id="GO:0048573">
    <property type="term" value="P:photoperiodism, flowering"/>
    <property type="evidence" value="ECO:0007669"/>
    <property type="project" value="EnsemblPlants"/>
</dbReference>
<evidence type="ECO:0000256" key="2">
    <source>
        <dbReference type="ARBA" id="ARBA00022603"/>
    </source>
</evidence>
<evidence type="ECO:0000256" key="8">
    <source>
        <dbReference type="SAM" id="Phobius"/>
    </source>
</evidence>
<sequence length="514" mass="57434">MRNGKKRARSEPGSTIQPRNKYSDNPPDFTLLASLYPSFKPYLFFSGARPRIDWTDYNATRELTRILLLHDHGVNWWIPDGQLCPTVPNRSNYIHWINDLLSSEIVQSLGGEGSSQVKGFDIGTGANCIYPLLGASLFGWSFVGSGFFFFFLYCIRASPLALSYSQLARFLYADVTDVALEWAEKNVISNPHLSDLIEIRDSQCSSDPHVPEVANTESEKHLSQTITEEAGFTHTAQPEDDNKSYIGPPVLVGVVKENETFDFCMSNPPFFETWGEAGLNPKTSCGGTPEEMVCNGGEQAFVTRIIEDSAVLRQRFRWYTSMLGKKANLKLLISKLWEVGVTIVKTTEFVQGQTSRWGLAWSFLPTVRKIIAPPVVKKSVLSFMLEGIKRQYSAVDVLQSVEEFFKSCGASCKLNSSTFSVDIVASNDQCNTISKNGTRDVDSMRSHEYEKQTLDGSSLQVPQDNLSFRILVFQQIPGSLLIKGSLQQKDSPLSGLFSVVFSSLEENMKSKFCR</sequence>
<evidence type="ECO:0000256" key="1">
    <source>
        <dbReference type="ARBA" id="ARBA00005878"/>
    </source>
</evidence>
<keyword evidence="3 5" id="KW-0808">Transferase</keyword>
<dbReference type="PIRSF" id="PIRSF037350">
    <property type="entry name" value="Mtase_ZK1128_prd"/>
    <property type="match status" value="1"/>
</dbReference>
<evidence type="ECO:0000313" key="10">
    <source>
        <dbReference type="Proteomes" id="UP000029120"/>
    </source>
</evidence>
<dbReference type="EMBL" id="KL973641">
    <property type="protein sequence ID" value="KFK23940.1"/>
    <property type="molecule type" value="Genomic_DNA"/>
</dbReference>
<proteinExistence type="inferred from homology"/>
<dbReference type="InterPro" id="IPR017182">
    <property type="entry name" value="METTL16/PsiM"/>
</dbReference>
<dbReference type="Gramene" id="KFK23940">
    <property type="protein sequence ID" value="KFK23940"/>
    <property type="gene ID" value="AALP_AAs47289U000200"/>
</dbReference>
<protein>
    <recommendedName>
        <fullName evidence="5">U6 small nuclear RNA (adenine-(43)-N(6))-methyltransferase</fullName>
        <ecNumber evidence="5">2.1.1.-</ecNumber>
    </recommendedName>
</protein>
<evidence type="ECO:0000256" key="5">
    <source>
        <dbReference type="PIRNR" id="PIRNR037350"/>
    </source>
</evidence>
<dbReference type="FunFam" id="3.40.50.150:FF:000261">
    <property type="entry name" value="U6 small nuclear RNA (adenine-(43)-N(6))-methyltransferase"/>
    <property type="match status" value="1"/>
</dbReference>
<feature type="region of interest" description="Disordered" evidence="7">
    <location>
        <begin position="1"/>
        <end position="25"/>
    </location>
</feature>
<keyword evidence="2 5" id="KW-0489">Methyltransferase</keyword>
<evidence type="ECO:0000256" key="6">
    <source>
        <dbReference type="PIRSR" id="PIRSR037350-1"/>
    </source>
</evidence>
<dbReference type="GO" id="GO:0008168">
    <property type="term" value="F:methyltransferase activity"/>
    <property type="evidence" value="ECO:0007669"/>
    <property type="project" value="UniProtKB-UniRule"/>
</dbReference>
<dbReference type="InterPro" id="IPR010286">
    <property type="entry name" value="METTL16/RlmF"/>
</dbReference>